<dbReference type="UniPathway" id="UPA00074">
    <property type="reaction ID" value="UER00943"/>
</dbReference>
<comment type="function">
    <text evidence="3">Catalyzes the conversion of N5-carboxyaminoimidazole ribonucleotide (N5-CAIR) to 4-carboxy-5-aminoimidazole ribonucleotide (CAIR).</text>
</comment>
<dbReference type="Proteomes" id="UP000523105">
    <property type="component" value="Unassembled WGS sequence"/>
</dbReference>
<dbReference type="SUPFAM" id="SSF52255">
    <property type="entry name" value="N5-CAIR mutase (phosphoribosylaminoimidazole carboxylase, PurE)"/>
    <property type="match status" value="1"/>
</dbReference>
<feature type="binding site" evidence="3 4">
    <location>
        <position position="38"/>
    </location>
    <ligand>
        <name>substrate</name>
    </ligand>
</feature>
<feature type="binding site" evidence="3 4">
    <location>
        <position position="11"/>
    </location>
    <ligand>
        <name>substrate</name>
    </ligand>
</feature>
<keyword evidence="2 3" id="KW-0413">Isomerase</keyword>
<dbReference type="HAMAP" id="MF_01929">
    <property type="entry name" value="PurE_classI"/>
    <property type="match status" value="1"/>
</dbReference>
<evidence type="ECO:0000259" key="5">
    <source>
        <dbReference type="SMART" id="SM01001"/>
    </source>
</evidence>
<accession>A0A7K4MSJ9</accession>
<dbReference type="Gene3D" id="3.40.50.1970">
    <property type="match status" value="1"/>
</dbReference>
<dbReference type="GO" id="GO:0034023">
    <property type="term" value="F:5-(carboxyamino)imidazole ribonucleotide mutase activity"/>
    <property type="evidence" value="ECO:0007669"/>
    <property type="project" value="UniProtKB-UniRule"/>
</dbReference>
<evidence type="ECO:0000256" key="2">
    <source>
        <dbReference type="ARBA" id="ARBA00023235"/>
    </source>
</evidence>
<reference evidence="6 7" key="1">
    <citation type="journal article" date="2019" name="Environ. Microbiol.">
        <title>Genomics insights into ecotype formation of ammonia-oxidizing archaea in the deep ocean.</title>
        <authorList>
            <person name="Wang Y."/>
            <person name="Huang J.M."/>
            <person name="Cui G.J."/>
            <person name="Nunoura T."/>
            <person name="Takaki Y."/>
            <person name="Li W.L."/>
            <person name="Li J."/>
            <person name="Gao Z.M."/>
            <person name="Takai K."/>
            <person name="Zhang A.Q."/>
            <person name="Stepanauskas R."/>
        </authorList>
    </citation>
    <scope>NUCLEOTIDE SEQUENCE [LARGE SCALE GENOMIC DNA]</scope>
    <source>
        <strain evidence="6 7">L15b</strain>
    </source>
</reference>
<evidence type="ECO:0000313" key="7">
    <source>
        <dbReference type="Proteomes" id="UP000523105"/>
    </source>
</evidence>
<proteinExistence type="inferred from homology"/>
<keyword evidence="1 3" id="KW-0658">Purine biosynthesis</keyword>
<evidence type="ECO:0000313" key="6">
    <source>
        <dbReference type="EMBL" id="NWJ43926.1"/>
    </source>
</evidence>
<dbReference type="PANTHER" id="PTHR23046">
    <property type="entry name" value="PHOSPHORIBOSYLAMINOIMIDAZOLE CARBOXYLASE CATALYTIC SUBUNIT"/>
    <property type="match status" value="1"/>
</dbReference>
<evidence type="ECO:0000256" key="1">
    <source>
        <dbReference type="ARBA" id="ARBA00022755"/>
    </source>
</evidence>
<dbReference type="AlphaFoldDB" id="A0A7K4MSJ9"/>
<evidence type="ECO:0000256" key="4">
    <source>
        <dbReference type="PIRSR" id="PIRSR001338-1"/>
    </source>
</evidence>
<dbReference type="PANTHER" id="PTHR23046:SF2">
    <property type="entry name" value="PHOSPHORIBOSYLAMINOIMIDAZOLE CARBOXYLASE"/>
    <property type="match status" value="1"/>
</dbReference>
<comment type="pathway">
    <text evidence="3">Purine metabolism; IMP biosynthesis via de novo pathway; 5-amino-1-(5-phospho-D-ribosyl)imidazole-4-carboxylate from 5-amino-1-(5-phospho-D-ribosyl)imidazole (N5-CAIR route): step 2/2.</text>
</comment>
<dbReference type="Pfam" id="PF00731">
    <property type="entry name" value="AIRC"/>
    <property type="match status" value="1"/>
</dbReference>
<comment type="catalytic activity">
    <reaction evidence="3">
        <text>5-carboxyamino-1-(5-phospho-D-ribosyl)imidazole + H(+) = 5-amino-1-(5-phospho-D-ribosyl)imidazole-4-carboxylate</text>
        <dbReference type="Rhea" id="RHEA:13193"/>
        <dbReference type="ChEBI" id="CHEBI:15378"/>
        <dbReference type="ChEBI" id="CHEBI:58730"/>
        <dbReference type="ChEBI" id="CHEBI:77657"/>
        <dbReference type="EC" id="5.4.99.18"/>
    </reaction>
</comment>
<comment type="similarity">
    <text evidence="3">Belongs to the AIR carboxylase family. Class I subfamily.</text>
</comment>
<dbReference type="InterPro" id="IPR000031">
    <property type="entry name" value="PurE_dom"/>
</dbReference>
<dbReference type="PIRSF" id="PIRSF001338">
    <property type="entry name" value="AIR_carboxylase"/>
    <property type="match status" value="1"/>
</dbReference>
<organism evidence="6 7">
    <name type="scientific">Marine Group I thaumarchaeote</name>
    <dbReference type="NCBI Taxonomy" id="2511932"/>
    <lineage>
        <taxon>Archaea</taxon>
        <taxon>Nitrososphaerota</taxon>
        <taxon>Marine Group I</taxon>
    </lineage>
</organism>
<dbReference type="EMBL" id="JACASV010000074">
    <property type="protein sequence ID" value="NWJ43926.1"/>
    <property type="molecule type" value="Genomic_DNA"/>
</dbReference>
<feature type="binding site" evidence="3 4">
    <location>
        <position position="8"/>
    </location>
    <ligand>
        <name>substrate</name>
    </ligand>
</feature>
<dbReference type="NCBIfam" id="TIGR01162">
    <property type="entry name" value="purE"/>
    <property type="match status" value="1"/>
</dbReference>
<dbReference type="InterPro" id="IPR024694">
    <property type="entry name" value="PurE_prokaryotes"/>
</dbReference>
<feature type="domain" description="PurE" evidence="5">
    <location>
        <begin position="1"/>
        <end position="133"/>
    </location>
</feature>
<dbReference type="EC" id="5.4.99.18" evidence="3"/>
<evidence type="ECO:0000256" key="3">
    <source>
        <dbReference type="HAMAP-Rule" id="MF_01929"/>
    </source>
</evidence>
<gene>
    <name evidence="3 6" type="primary">purE</name>
    <name evidence="6" type="ORF">HX837_06985</name>
</gene>
<comment type="caution">
    <text evidence="6">The sequence shown here is derived from an EMBL/GenBank/DDBJ whole genome shotgun (WGS) entry which is preliminary data.</text>
</comment>
<dbReference type="SMART" id="SM01001">
    <property type="entry name" value="AIRC"/>
    <property type="match status" value="1"/>
</dbReference>
<dbReference type="GO" id="GO:0016829">
    <property type="term" value="F:lyase activity"/>
    <property type="evidence" value="ECO:0007669"/>
    <property type="project" value="UniProtKB-KW"/>
</dbReference>
<keyword evidence="6" id="KW-0456">Lyase</keyword>
<name>A0A7K4MSJ9_9ARCH</name>
<sequence>MIGILLGSESDWEVMLNCADKLEELGIHNDMVVASAHRDPKKVTEYIKKWEKLGYKIIIAAAGMSAALPGVVASQTKLPVIGVPMKSDLMGIDSLLSIVQMPKGVPVACMSIGKHGAINAALYAKRILDLCNLDPPYGA</sequence>
<dbReference type="GO" id="GO:0006189">
    <property type="term" value="P:'de novo' IMP biosynthetic process"/>
    <property type="evidence" value="ECO:0007669"/>
    <property type="project" value="UniProtKB-UniRule"/>
</dbReference>
<dbReference type="InterPro" id="IPR033747">
    <property type="entry name" value="PurE_ClassI"/>
</dbReference>
<protein>
    <recommendedName>
        <fullName evidence="3">N5-carboxyaminoimidazole ribonucleotide mutase</fullName>
        <shortName evidence="3">N5-CAIR mutase</shortName>
        <ecNumber evidence="3">5.4.99.18</ecNumber>
    </recommendedName>
    <alternativeName>
        <fullName evidence="3">5-(carboxyamino)imidazole ribonucleotide mutase</fullName>
    </alternativeName>
</protein>